<accession>A0A852W963</accession>
<dbReference type="AlphaFoldDB" id="A0A852W963"/>
<keyword evidence="2" id="KW-1185">Reference proteome</keyword>
<sequence length="32" mass="3549">MTARDRYGLRVTYEFCAAGELDGSTRPPQVTS</sequence>
<comment type="caution">
    <text evidence="1">The sequence shown here is derived from an EMBL/GenBank/DDBJ whole genome shotgun (WGS) entry which is preliminary data.</text>
</comment>
<organism evidence="1 2">
    <name type="scientific">Pedococcus badiiscoriae</name>
    <dbReference type="NCBI Taxonomy" id="642776"/>
    <lineage>
        <taxon>Bacteria</taxon>
        <taxon>Bacillati</taxon>
        <taxon>Actinomycetota</taxon>
        <taxon>Actinomycetes</taxon>
        <taxon>Micrococcales</taxon>
        <taxon>Intrasporangiaceae</taxon>
        <taxon>Pedococcus</taxon>
    </lineage>
</organism>
<dbReference type="EMBL" id="JACCAB010000001">
    <property type="protein sequence ID" value="NYG05563.1"/>
    <property type="molecule type" value="Genomic_DNA"/>
</dbReference>
<proteinExistence type="predicted"/>
<gene>
    <name evidence="1" type="ORF">BJ986_000050</name>
</gene>
<evidence type="ECO:0000313" key="1">
    <source>
        <dbReference type="EMBL" id="NYG05563.1"/>
    </source>
</evidence>
<dbReference type="Proteomes" id="UP000573599">
    <property type="component" value="Unassembled WGS sequence"/>
</dbReference>
<name>A0A852W963_9MICO</name>
<evidence type="ECO:0000313" key="2">
    <source>
        <dbReference type="Proteomes" id="UP000573599"/>
    </source>
</evidence>
<protein>
    <submittedName>
        <fullName evidence="1">Uncharacterized protein</fullName>
    </submittedName>
</protein>
<reference evidence="1 2" key="1">
    <citation type="submission" date="2020-07" db="EMBL/GenBank/DDBJ databases">
        <title>Sequencing the genomes of 1000 actinobacteria strains.</title>
        <authorList>
            <person name="Klenk H.-P."/>
        </authorList>
    </citation>
    <scope>NUCLEOTIDE SEQUENCE [LARGE SCALE GENOMIC DNA]</scope>
    <source>
        <strain evidence="1 2">DSM 23987</strain>
    </source>
</reference>